<dbReference type="AlphaFoldDB" id="A0A9D1S2U1"/>
<sequence length="173" mass="19316">MKRSTSLLLALLPMAASCSSNGLTRVPYRIEIVQNEDYSFSIYQPFDLSEVPAYIGKEGGKRTDYILPGETANAYFDADGKLHHVVVEPLSVGKGFFSPVPCSDIPEFVFPEDIFLPVNETQAEGKVFDETFTPHWPDDGEEAYAVYYVLSGRQSGRPDLRMITCFLSFDPGR</sequence>
<dbReference type="PROSITE" id="PS51257">
    <property type="entry name" value="PROKAR_LIPOPROTEIN"/>
    <property type="match status" value="1"/>
</dbReference>
<accession>A0A9D1S2U1</accession>
<proteinExistence type="predicted"/>
<feature type="chain" id="PRO_5039667205" description="Lipoprotein" evidence="1">
    <location>
        <begin position="23"/>
        <end position="173"/>
    </location>
</feature>
<reference evidence="2" key="1">
    <citation type="submission" date="2020-10" db="EMBL/GenBank/DDBJ databases">
        <authorList>
            <person name="Gilroy R."/>
        </authorList>
    </citation>
    <scope>NUCLEOTIDE SEQUENCE</scope>
    <source>
        <strain evidence="2">ChiGjej1B1-22543</strain>
    </source>
</reference>
<reference evidence="2" key="2">
    <citation type="journal article" date="2021" name="PeerJ">
        <title>Extensive microbial diversity within the chicken gut microbiome revealed by metagenomics and culture.</title>
        <authorList>
            <person name="Gilroy R."/>
            <person name="Ravi A."/>
            <person name="Getino M."/>
            <person name="Pursley I."/>
            <person name="Horton D.L."/>
            <person name="Alikhan N.F."/>
            <person name="Baker D."/>
            <person name="Gharbi K."/>
            <person name="Hall N."/>
            <person name="Watson M."/>
            <person name="Adriaenssens E.M."/>
            <person name="Foster-Nyarko E."/>
            <person name="Jarju S."/>
            <person name="Secka A."/>
            <person name="Antonio M."/>
            <person name="Oren A."/>
            <person name="Chaudhuri R.R."/>
            <person name="La Ragione R."/>
            <person name="Hildebrand F."/>
            <person name="Pallen M.J."/>
        </authorList>
    </citation>
    <scope>NUCLEOTIDE SEQUENCE</scope>
    <source>
        <strain evidence="2">ChiGjej1B1-22543</strain>
    </source>
</reference>
<keyword evidence="1" id="KW-0732">Signal</keyword>
<evidence type="ECO:0008006" key="4">
    <source>
        <dbReference type="Google" id="ProtNLM"/>
    </source>
</evidence>
<comment type="caution">
    <text evidence="2">The sequence shown here is derived from an EMBL/GenBank/DDBJ whole genome shotgun (WGS) entry which is preliminary data.</text>
</comment>
<organism evidence="2 3">
    <name type="scientific">Candidatus Alloenteromonas pullicola</name>
    <dbReference type="NCBI Taxonomy" id="2840784"/>
    <lineage>
        <taxon>Bacteria</taxon>
        <taxon>Bacillati</taxon>
        <taxon>Bacillota</taxon>
        <taxon>Bacillota incertae sedis</taxon>
        <taxon>Candidatus Alloenteromonas</taxon>
    </lineage>
</organism>
<evidence type="ECO:0000256" key="1">
    <source>
        <dbReference type="SAM" id="SignalP"/>
    </source>
</evidence>
<evidence type="ECO:0000313" key="3">
    <source>
        <dbReference type="Proteomes" id="UP000824070"/>
    </source>
</evidence>
<evidence type="ECO:0000313" key="2">
    <source>
        <dbReference type="EMBL" id="HIU45081.1"/>
    </source>
</evidence>
<feature type="signal peptide" evidence="1">
    <location>
        <begin position="1"/>
        <end position="22"/>
    </location>
</feature>
<gene>
    <name evidence="2" type="ORF">IAC52_02150</name>
</gene>
<dbReference type="EMBL" id="DVMV01000014">
    <property type="protein sequence ID" value="HIU45081.1"/>
    <property type="molecule type" value="Genomic_DNA"/>
</dbReference>
<name>A0A9D1S2U1_9FIRM</name>
<protein>
    <recommendedName>
        <fullName evidence="4">Lipoprotein</fullName>
    </recommendedName>
</protein>
<dbReference type="Proteomes" id="UP000824070">
    <property type="component" value="Unassembled WGS sequence"/>
</dbReference>